<dbReference type="RefSeq" id="WP_175455159.1">
    <property type="nucleotide sequence ID" value="NZ_FNKO01000002.1"/>
</dbReference>
<evidence type="ECO:0000313" key="2">
    <source>
        <dbReference type="EMBL" id="SDR18267.1"/>
    </source>
</evidence>
<proteinExistence type="predicted"/>
<dbReference type="EMBL" id="FNKO01000002">
    <property type="protein sequence ID" value="SDR18267.1"/>
    <property type="molecule type" value="Genomic_DNA"/>
</dbReference>
<dbReference type="STRING" id="995062.SAMN04489718_3981"/>
<feature type="region of interest" description="Disordered" evidence="1">
    <location>
        <begin position="77"/>
        <end position="100"/>
    </location>
</feature>
<name>A0A1H1GYK9_9ACTN</name>
<reference evidence="3" key="1">
    <citation type="submission" date="2016-10" db="EMBL/GenBank/DDBJ databases">
        <authorList>
            <person name="Varghese N."/>
            <person name="Submissions S."/>
        </authorList>
    </citation>
    <scope>NUCLEOTIDE SEQUENCE [LARGE SCALE GENOMIC DNA]</scope>
    <source>
        <strain evidence="3">DSM 45459</strain>
    </source>
</reference>
<gene>
    <name evidence="2" type="ORF">SAMN04489718_3981</name>
</gene>
<evidence type="ECO:0000313" key="3">
    <source>
        <dbReference type="Proteomes" id="UP000199301"/>
    </source>
</evidence>
<dbReference type="Proteomes" id="UP000199301">
    <property type="component" value="Unassembled WGS sequence"/>
</dbReference>
<accession>A0A1H1GYK9</accession>
<protein>
    <recommendedName>
        <fullName evidence="4">Zinc-finger</fullName>
    </recommendedName>
</protein>
<feature type="compositionally biased region" description="Basic and acidic residues" evidence="1">
    <location>
        <begin position="81"/>
        <end position="100"/>
    </location>
</feature>
<evidence type="ECO:0008006" key="4">
    <source>
        <dbReference type="Google" id="ProtNLM"/>
    </source>
</evidence>
<evidence type="ECO:0000256" key="1">
    <source>
        <dbReference type="SAM" id="MobiDB-lite"/>
    </source>
</evidence>
<sequence length="100" mass="11299">MDFENPHFWMPVPAPEGRRHAFRGRRWDGSPALESACGSTLPLATPSEMDWIQCPTCWYCWNVLLEQAPEPEDTCAGCPHDSGRRGPESIRAEIERSDTP</sequence>
<dbReference type="AlphaFoldDB" id="A0A1H1GYK9"/>
<organism evidence="2 3">
    <name type="scientific">Actinopolyspora saharensis</name>
    <dbReference type="NCBI Taxonomy" id="995062"/>
    <lineage>
        <taxon>Bacteria</taxon>
        <taxon>Bacillati</taxon>
        <taxon>Actinomycetota</taxon>
        <taxon>Actinomycetes</taxon>
        <taxon>Actinopolysporales</taxon>
        <taxon>Actinopolysporaceae</taxon>
        <taxon>Actinopolyspora</taxon>
    </lineage>
</organism>
<keyword evidence="3" id="KW-1185">Reference proteome</keyword>